<dbReference type="PROSITE" id="PS51194">
    <property type="entry name" value="HELICASE_CTER"/>
    <property type="match status" value="1"/>
</dbReference>
<dbReference type="Pfam" id="PF16124">
    <property type="entry name" value="RecQ_Zn_bind"/>
    <property type="match status" value="1"/>
</dbReference>
<keyword evidence="4" id="KW-0378">Hydrolase</keyword>
<dbReference type="GO" id="GO:0003677">
    <property type="term" value="F:DNA binding"/>
    <property type="evidence" value="ECO:0007669"/>
    <property type="project" value="UniProtKB-KW"/>
</dbReference>
<dbReference type="EMBL" id="CP001807">
    <property type="protein sequence ID" value="ACY47948.1"/>
    <property type="molecule type" value="Genomic_DNA"/>
</dbReference>
<dbReference type="GO" id="GO:0043590">
    <property type="term" value="C:bacterial nucleoid"/>
    <property type="evidence" value="ECO:0007669"/>
    <property type="project" value="TreeGrafter"/>
</dbReference>
<sequence length="584" mass="65865">MSDAAADRYETARALLRRYWRHDAFRPGQWEIIQAVLQGQDVLAVLPTGAGKSVCYQLPALLLDGLTLVVSPLLALIEDQVARLRARGIPAAFLHGHLSTHAAEQCWIDAEHGAYRLLYVTPEQLTTARFEARAGRLRVALLAVDEAHCVSEWGPQFRPAYLHLPEARRQLGDPPLLALTATATPRVRQDIVEKLALRTPRIIVRGFDRPNLVWSVFETADKAERVRAVLRGVPGPGILYCATRRSAERWTETLRRLGVEAVCYHGGLSAADRAAASRAWREGQARVVAATSAFGMGIDRADVRFVLHAELPPSLEAYYQEAGRAGRDGQKAYAVLLFQEKDIDLQRQLIALSYPARDVVARIYEVACSLAQVPVGIRPNHPVLFAPERIARIVGVPVGAVRHTLELLTRQEVWEPIWLPAHYVLLRLRGTPNDFRRFAAATNNPRLARFVEALLRAIPADAFSTWWPVSLRRLSRRTGVERERLLRGLDFLRERVLLDWLSSDRARLVRLKIARPQRLSIDDRLLRQAREQAEARLEALVRYARTTSCRRHFLLTYFGESAPERCNACDVCLKRSGRRSPSEL</sequence>
<evidence type="ECO:0000313" key="16">
    <source>
        <dbReference type="EMBL" id="ACY47948.1"/>
    </source>
</evidence>
<proteinExistence type="inferred from homology"/>
<dbReference type="GO" id="GO:0006310">
    <property type="term" value="P:DNA recombination"/>
    <property type="evidence" value="ECO:0007669"/>
    <property type="project" value="InterPro"/>
</dbReference>
<evidence type="ECO:0000256" key="11">
    <source>
        <dbReference type="ARBA" id="ARBA00044535"/>
    </source>
</evidence>
<evidence type="ECO:0000256" key="9">
    <source>
        <dbReference type="ARBA" id="ARBA00034617"/>
    </source>
</evidence>
<dbReference type="SUPFAM" id="SSF52540">
    <property type="entry name" value="P-loop containing nucleoside triphosphate hydrolases"/>
    <property type="match status" value="1"/>
</dbReference>
<evidence type="ECO:0000256" key="3">
    <source>
        <dbReference type="ARBA" id="ARBA00022741"/>
    </source>
</evidence>
<evidence type="ECO:0000256" key="5">
    <source>
        <dbReference type="ARBA" id="ARBA00022806"/>
    </source>
</evidence>
<dbReference type="InterPro" id="IPR001650">
    <property type="entry name" value="Helicase_C-like"/>
</dbReference>
<dbReference type="GO" id="GO:0016787">
    <property type="term" value="F:hydrolase activity"/>
    <property type="evidence" value="ECO:0007669"/>
    <property type="project" value="UniProtKB-KW"/>
</dbReference>
<evidence type="ECO:0000256" key="4">
    <source>
        <dbReference type="ARBA" id="ARBA00022801"/>
    </source>
</evidence>
<dbReference type="KEGG" id="rmr:Rmar_1056"/>
<dbReference type="eggNOG" id="COG0514">
    <property type="taxonomic scope" value="Bacteria"/>
</dbReference>
<name>D0MHJ0_RHOM4</name>
<protein>
    <recommendedName>
        <fullName evidence="11">ATP-dependent DNA helicase RecQ</fullName>
        <ecNumber evidence="10">5.6.2.4</ecNumber>
    </recommendedName>
    <alternativeName>
        <fullName evidence="12">DNA 3'-5' helicase RecQ</fullName>
    </alternativeName>
</protein>
<dbReference type="Gene3D" id="3.40.50.300">
    <property type="entry name" value="P-loop containing nucleotide triphosphate hydrolases"/>
    <property type="match status" value="2"/>
</dbReference>
<keyword evidence="3" id="KW-0547">Nucleotide-binding</keyword>
<dbReference type="InterPro" id="IPR001763">
    <property type="entry name" value="Rhodanese-like_dom"/>
</dbReference>
<reference evidence="16 17" key="1">
    <citation type="journal article" date="2009" name="Stand. Genomic Sci.">
        <title>Complete genome sequence of Rhodothermus marinus type strain (R-10).</title>
        <authorList>
            <person name="Nolan M."/>
            <person name="Tindall B.J."/>
            <person name="Pomrenke H."/>
            <person name="Lapidus A."/>
            <person name="Copeland A."/>
            <person name="Glavina Del Rio T."/>
            <person name="Lucas S."/>
            <person name="Chen F."/>
            <person name="Tice H."/>
            <person name="Cheng J.F."/>
            <person name="Saunders E."/>
            <person name="Han C."/>
            <person name="Bruce D."/>
            <person name="Goodwin L."/>
            <person name="Chain P."/>
            <person name="Pitluck S."/>
            <person name="Ovchinikova G."/>
            <person name="Pati A."/>
            <person name="Ivanova N."/>
            <person name="Mavromatis K."/>
            <person name="Chen A."/>
            <person name="Palaniappan K."/>
            <person name="Land M."/>
            <person name="Hauser L."/>
            <person name="Chang Y.J."/>
            <person name="Jeffries C.D."/>
            <person name="Brettin T."/>
            <person name="Goker M."/>
            <person name="Bristow J."/>
            <person name="Eisen J.A."/>
            <person name="Markowitz V."/>
            <person name="Hugenholtz P."/>
            <person name="Kyrpides N.C."/>
            <person name="Klenk H.P."/>
            <person name="Detter J.C."/>
        </authorList>
    </citation>
    <scope>NUCLEOTIDE SEQUENCE [LARGE SCALE GENOMIC DNA]</scope>
    <source>
        <strain evidence="17">ATCC 43812 / DSM 4252 / R-10</strain>
    </source>
</reference>
<keyword evidence="2" id="KW-0479">Metal-binding</keyword>
<evidence type="ECO:0000259" key="13">
    <source>
        <dbReference type="PROSITE" id="PS50206"/>
    </source>
</evidence>
<feature type="domain" description="Helicase ATP-binding" evidence="14">
    <location>
        <begin position="33"/>
        <end position="201"/>
    </location>
</feature>
<dbReference type="PROSITE" id="PS51192">
    <property type="entry name" value="HELICASE_ATP_BIND_1"/>
    <property type="match status" value="1"/>
</dbReference>
<dbReference type="GO" id="GO:0005524">
    <property type="term" value="F:ATP binding"/>
    <property type="evidence" value="ECO:0007669"/>
    <property type="project" value="UniProtKB-KW"/>
</dbReference>
<keyword evidence="5 16" id="KW-0347">Helicase</keyword>
<keyword evidence="17" id="KW-1185">Reference proteome</keyword>
<dbReference type="InterPro" id="IPR014001">
    <property type="entry name" value="Helicase_ATP-bd"/>
</dbReference>
<keyword evidence="6" id="KW-0067">ATP-binding</keyword>
<evidence type="ECO:0000256" key="12">
    <source>
        <dbReference type="ARBA" id="ARBA00044550"/>
    </source>
</evidence>
<dbReference type="FunFam" id="3.40.50.300:FF:001389">
    <property type="entry name" value="ATP-dependent DNA helicase RecQ"/>
    <property type="match status" value="1"/>
</dbReference>
<dbReference type="GO" id="GO:0006281">
    <property type="term" value="P:DNA repair"/>
    <property type="evidence" value="ECO:0007669"/>
    <property type="project" value="TreeGrafter"/>
</dbReference>
<feature type="domain" description="Rhodanese" evidence="13">
    <location>
        <begin position="238"/>
        <end position="280"/>
    </location>
</feature>
<evidence type="ECO:0000256" key="2">
    <source>
        <dbReference type="ARBA" id="ARBA00022723"/>
    </source>
</evidence>
<accession>D0MHJ0</accession>
<dbReference type="SMART" id="SM00490">
    <property type="entry name" value="HELICc"/>
    <property type="match status" value="1"/>
</dbReference>
<dbReference type="SMART" id="SM00487">
    <property type="entry name" value="DEXDc"/>
    <property type="match status" value="1"/>
</dbReference>
<organism evidence="16 17">
    <name type="scientific">Rhodothermus marinus (strain ATCC 43812 / DSM 4252 / R-10)</name>
    <name type="common">Rhodothermus obamensis</name>
    <dbReference type="NCBI Taxonomy" id="518766"/>
    <lineage>
        <taxon>Bacteria</taxon>
        <taxon>Pseudomonadati</taxon>
        <taxon>Rhodothermota</taxon>
        <taxon>Rhodothermia</taxon>
        <taxon>Rhodothermales</taxon>
        <taxon>Rhodothermaceae</taxon>
        <taxon>Rhodothermus</taxon>
    </lineage>
</organism>
<dbReference type="EC" id="5.6.2.4" evidence="10"/>
<evidence type="ECO:0000256" key="10">
    <source>
        <dbReference type="ARBA" id="ARBA00034808"/>
    </source>
</evidence>
<evidence type="ECO:0000256" key="6">
    <source>
        <dbReference type="ARBA" id="ARBA00022840"/>
    </source>
</evidence>
<dbReference type="Pfam" id="PF00270">
    <property type="entry name" value="DEAD"/>
    <property type="match status" value="1"/>
</dbReference>
<evidence type="ECO:0000259" key="14">
    <source>
        <dbReference type="PROSITE" id="PS51192"/>
    </source>
</evidence>
<dbReference type="AlphaFoldDB" id="D0MHJ0"/>
<dbReference type="GO" id="GO:0009378">
    <property type="term" value="F:four-way junction helicase activity"/>
    <property type="evidence" value="ECO:0007669"/>
    <property type="project" value="TreeGrafter"/>
</dbReference>
<dbReference type="HOGENOM" id="CLU_001103_9_7_10"/>
<gene>
    <name evidence="16" type="ordered locus">Rmar_1056</name>
</gene>
<dbReference type="Gene3D" id="1.10.10.10">
    <property type="entry name" value="Winged helix-like DNA-binding domain superfamily/Winged helix DNA-binding domain"/>
    <property type="match status" value="1"/>
</dbReference>
<dbReference type="GO" id="GO:0030894">
    <property type="term" value="C:replisome"/>
    <property type="evidence" value="ECO:0007669"/>
    <property type="project" value="TreeGrafter"/>
</dbReference>
<comment type="catalytic activity">
    <reaction evidence="9">
        <text>Couples ATP hydrolysis with the unwinding of duplex DNA by translocating in the 3'-5' direction.</text>
        <dbReference type="EC" id="5.6.2.4"/>
    </reaction>
</comment>
<dbReference type="RefSeq" id="WP_012843560.1">
    <property type="nucleotide sequence ID" value="NC_013501.1"/>
</dbReference>
<dbReference type="Proteomes" id="UP000002221">
    <property type="component" value="Chromosome"/>
</dbReference>
<dbReference type="Pfam" id="PF00271">
    <property type="entry name" value="Helicase_C"/>
    <property type="match status" value="1"/>
</dbReference>
<evidence type="ECO:0000256" key="7">
    <source>
        <dbReference type="ARBA" id="ARBA00023125"/>
    </source>
</evidence>
<dbReference type="InterPro" id="IPR011545">
    <property type="entry name" value="DEAD/DEAH_box_helicase_dom"/>
</dbReference>
<evidence type="ECO:0000259" key="15">
    <source>
        <dbReference type="PROSITE" id="PS51194"/>
    </source>
</evidence>
<dbReference type="PROSITE" id="PS50206">
    <property type="entry name" value="RHODANESE_3"/>
    <property type="match status" value="1"/>
</dbReference>
<dbReference type="InterPro" id="IPR027417">
    <property type="entry name" value="P-loop_NTPase"/>
</dbReference>
<dbReference type="GO" id="GO:0005737">
    <property type="term" value="C:cytoplasm"/>
    <property type="evidence" value="ECO:0007669"/>
    <property type="project" value="TreeGrafter"/>
</dbReference>
<keyword evidence="8" id="KW-0413">Isomerase</keyword>
<dbReference type="STRING" id="518766.Rmar_1056"/>
<dbReference type="PANTHER" id="PTHR13710">
    <property type="entry name" value="DNA HELICASE RECQ FAMILY MEMBER"/>
    <property type="match status" value="1"/>
</dbReference>
<dbReference type="CDD" id="cd17920">
    <property type="entry name" value="DEXHc_RecQ"/>
    <property type="match status" value="1"/>
</dbReference>
<comment type="similarity">
    <text evidence="1">Belongs to the helicase family. RecQ subfamily.</text>
</comment>
<evidence type="ECO:0000256" key="8">
    <source>
        <dbReference type="ARBA" id="ARBA00023235"/>
    </source>
</evidence>
<keyword evidence="7" id="KW-0238">DNA-binding</keyword>
<evidence type="ECO:0000313" key="17">
    <source>
        <dbReference type="Proteomes" id="UP000002221"/>
    </source>
</evidence>
<dbReference type="NCBIfam" id="TIGR00614">
    <property type="entry name" value="recQ_fam"/>
    <property type="match status" value="1"/>
</dbReference>
<dbReference type="OrthoDB" id="9763310at2"/>
<dbReference type="GO" id="GO:0046872">
    <property type="term" value="F:metal ion binding"/>
    <property type="evidence" value="ECO:0007669"/>
    <property type="project" value="UniProtKB-KW"/>
</dbReference>
<dbReference type="PANTHER" id="PTHR13710:SF105">
    <property type="entry name" value="ATP-DEPENDENT DNA HELICASE Q1"/>
    <property type="match status" value="1"/>
</dbReference>
<feature type="domain" description="Helicase C-terminal" evidence="15">
    <location>
        <begin position="225"/>
        <end position="367"/>
    </location>
</feature>
<evidence type="ECO:0000256" key="1">
    <source>
        <dbReference type="ARBA" id="ARBA00005446"/>
    </source>
</evidence>
<dbReference type="InterPro" id="IPR004589">
    <property type="entry name" value="DNA_helicase_ATP-dep_RecQ"/>
</dbReference>
<dbReference type="InterPro" id="IPR032284">
    <property type="entry name" value="RecQ_Zn-bd"/>
</dbReference>
<dbReference type="InterPro" id="IPR036388">
    <property type="entry name" value="WH-like_DNA-bd_sf"/>
</dbReference>
<dbReference type="GO" id="GO:0043138">
    <property type="term" value="F:3'-5' DNA helicase activity"/>
    <property type="evidence" value="ECO:0007669"/>
    <property type="project" value="UniProtKB-EC"/>
</dbReference>